<name>A0A9D1INX1_9FIRM</name>
<evidence type="ECO:0000256" key="11">
    <source>
        <dbReference type="HAMAP-Rule" id="MF_00356"/>
    </source>
</evidence>
<dbReference type="Pfam" id="PF17657">
    <property type="entry name" value="DNA_pol3_finger"/>
    <property type="match status" value="1"/>
</dbReference>
<keyword evidence="4 11" id="KW-0548">Nucleotidyltransferase</keyword>
<evidence type="ECO:0000256" key="2">
    <source>
        <dbReference type="ARBA" id="ARBA00022490"/>
    </source>
</evidence>
<dbReference type="NCBIfam" id="NF001688">
    <property type="entry name" value="PRK00448.1"/>
    <property type="match status" value="1"/>
</dbReference>
<dbReference type="Gene3D" id="3.30.1900.20">
    <property type="match status" value="1"/>
</dbReference>
<dbReference type="SUPFAM" id="SSF53098">
    <property type="entry name" value="Ribonuclease H-like"/>
    <property type="match status" value="1"/>
</dbReference>
<dbReference type="Pfam" id="PF14480">
    <property type="entry name" value="DNA_pol3_a_NI"/>
    <property type="match status" value="1"/>
</dbReference>
<feature type="domain" description="Exonuclease" evidence="12">
    <location>
        <begin position="404"/>
        <end position="573"/>
    </location>
</feature>
<dbReference type="PANTHER" id="PTHR32294">
    <property type="entry name" value="DNA POLYMERASE III SUBUNIT ALPHA"/>
    <property type="match status" value="1"/>
</dbReference>
<dbReference type="InterPro" id="IPR012340">
    <property type="entry name" value="NA-bd_OB-fold"/>
</dbReference>
<dbReference type="SMART" id="SM00481">
    <property type="entry name" value="POLIIIAc"/>
    <property type="match status" value="1"/>
</dbReference>
<dbReference type="PANTHER" id="PTHR32294:SF5">
    <property type="entry name" value="DNA POLYMERASE III POLC-TYPE"/>
    <property type="match status" value="1"/>
</dbReference>
<dbReference type="Pfam" id="PF00929">
    <property type="entry name" value="RNase_T"/>
    <property type="match status" value="1"/>
</dbReference>
<dbReference type="CDD" id="cd07435">
    <property type="entry name" value="PHP_PolIIIA_POLC"/>
    <property type="match status" value="1"/>
</dbReference>
<dbReference type="Pfam" id="PF11490">
    <property type="entry name" value="DNA_pol3_a_NII"/>
    <property type="match status" value="1"/>
</dbReference>
<dbReference type="Gene3D" id="1.10.150.870">
    <property type="match status" value="1"/>
</dbReference>
<feature type="domain" description="Polymerase/histidinol phosphatase N-terminal" evidence="13">
    <location>
        <begin position="304"/>
        <end position="386"/>
    </location>
</feature>
<dbReference type="InterPro" id="IPR028112">
    <property type="entry name" value="DNA_PolC-type_N_I"/>
</dbReference>
<evidence type="ECO:0000256" key="9">
    <source>
        <dbReference type="ARBA" id="ARBA00022932"/>
    </source>
</evidence>
<reference evidence="14" key="2">
    <citation type="journal article" date="2021" name="PeerJ">
        <title>Extensive microbial diversity within the chicken gut microbiome revealed by metagenomics and culture.</title>
        <authorList>
            <person name="Gilroy R."/>
            <person name="Ravi A."/>
            <person name="Getino M."/>
            <person name="Pursley I."/>
            <person name="Horton D.L."/>
            <person name="Alikhan N.F."/>
            <person name="Baker D."/>
            <person name="Gharbi K."/>
            <person name="Hall N."/>
            <person name="Watson M."/>
            <person name="Adriaenssens E.M."/>
            <person name="Foster-Nyarko E."/>
            <person name="Jarju S."/>
            <person name="Secka A."/>
            <person name="Antonio M."/>
            <person name="Oren A."/>
            <person name="Chaudhuri R.R."/>
            <person name="La Ragione R."/>
            <person name="Hildebrand F."/>
            <person name="Pallen M.J."/>
        </authorList>
    </citation>
    <scope>NUCLEOTIDE SEQUENCE</scope>
    <source>
        <strain evidence="14">CHK193-30670</strain>
    </source>
</reference>
<gene>
    <name evidence="11" type="primary">polC</name>
    <name evidence="14" type="ORF">IAB68_05375</name>
</gene>
<reference evidence="14" key="1">
    <citation type="submission" date="2020-10" db="EMBL/GenBank/DDBJ databases">
        <authorList>
            <person name="Gilroy R."/>
        </authorList>
    </citation>
    <scope>NUCLEOTIDE SEQUENCE</scope>
    <source>
        <strain evidence="14">CHK193-30670</strain>
    </source>
</reference>
<dbReference type="Gene3D" id="6.10.140.1510">
    <property type="match status" value="1"/>
</dbReference>
<dbReference type="InterPro" id="IPR003141">
    <property type="entry name" value="Pol/His_phosphatase_N"/>
</dbReference>
<evidence type="ECO:0000256" key="5">
    <source>
        <dbReference type="ARBA" id="ARBA00022705"/>
    </source>
</evidence>
<dbReference type="InterPro" id="IPR044923">
    <property type="entry name" value="PolC_middle_finger_sf"/>
</dbReference>
<comment type="caution">
    <text evidence="14">The sequence shown here is derived from an EMBL/GenBank/DDBJ whole genome shotgun (WGS) entry which is preliminary data.</text>
</comment>
<dbReference type="Gene3D" id="2.40.50.140">
    <property type="entry name" value="Nucleic acid-binding proteins"/>
    <property type="match status" value="1"/>
</dbReference>
<dbReference type="InterPro" id="IPR029460">
    <property type="entry name" value="DNAPol_HHH"/>
</dbReference>
<dbReference type="CDD" id="cd04484">
    <property type="entry name" value="polC_OBF"/>
    <property type="match status" value="1"/>
</dbReference>
<dbReference type="HAMAP" id="MF_00356">
    <property type="entry name" value="DNApol_PolC"/>
    <property type="match status" value="1"/>
</dbReference>
<protein>
    <recommendedName>
        <fullName evidence="11">DNA polymerase III PolC-type</fullName>
        <shortName evidence="11">PolIII</shortName>
        <ecNumber evidence="11">2.7.7.7</ecNumber>
    </recommendedName>
</protein>
<dbReference type="Gene3D" id="3.30.420.10">
    <property type="entry name" value="Ribonuclease H-like superfamily/Ribonuclease H"/>
    <property type="match status" value="1"/>
</dbReference>
<dbReference type="Proteomes" id="UP000824074">
    <property type="component" value="Unassembled WGS sequence"/>
</dbReference>
<organism evidence="14 15">
    <name type="scientific">Candidatus Aphodocola excrementigallinarum</name>
    <dbReference type="NCBI Taxonomy" id="2840670"/>
    <lineage>
        <taxon>Bacteria</taxon>
        <taxon>Bacillati</taxon>
        <taxon>Bacillota</taxon>
        <taxon>Bacilli</taxon>
        <taxon>Candidatus Aphodocola</taxon>
    </lineage>
</organism>
<evidence type="ECO:0000256" key="10">
    <source>
        <dbReference type="ARBA" id="ARBA00049244"/>
    </source>
</evidence>
<dbReference type="InterPro" id="IPR024754">
    <property type="entry name" value="DNA_PolC-like_N_II"/>
</dbReference>
<dbReference type="FunFam" id="3.30.420.10:FF:000045">
    <property type="entry name" value="3'-5' exonuclease DinG"/>
    <property type="match status" value="1"/>
</dbReference>
<evidence type="ECO:0000256" key="7">
    <source>
        <dbReference type="ARBA" id="ARBA00022801"/>
    </source>
</evidence>
<evidence type="ECO:0000313" key="15">
    <source>
        <dbReference type="Proteomes" id="UP000824074"/>
    </source>
</evidence>
<evidence type="ECO:0000256" key="8">
    <source>
        <dbReference type="ARBA" id="ARBA00022839"/>
    </source>
</evidence>
<dbReference type="InterPro" id="IPR004013">
    <property type="entry name" value="PHP_dom"/>
</dbReference>
<dbReference type="InterPro" id="IPR012337">
    <property type="entry name" value="RNaseH-like_sf"/>
</dbReference>
<dbReference type="GO" id="GO:0003887">
    <property type="term" value="F:DNA-directed DNA polymerase activity"/>
    <property type="evidence" value="ECO:0007669"/>
    <property type="project" value="UniProtKB-UniRule"/>
</dbReference>
<sequence>MHDKLKLLLDKINTPKEYYDYFLNGKILKLKLDHTRRNGIFVIEVEKPLDIEVIKYINENIRIGFPSMESVKASFVIKNKNYDDMIKYYNYVIENSTLTKPMKELFEEKKVSVKNNTLTIELDNIAEENIFKNNMDSVEKLYKKIGFDDFKINLFINEEKKEEIKEQTPKVEIVKEEKKESPIIYGDDVKGSITLIKDIITEEQNITVEAYVFGVEEFESSKSAFKILTFKISDNTDSIYAKFFTKDADSFKKLSKAMKSGWFRINGYVKQDQYAKDLVLNIRNVVKIPSKDNLLKDDADVKRVELHAHTMMSQMDGSTKLDLGKHTCELVTNAINMGYRGVAITDHNGCQAFPIAYGIIKAHNKGIEDKSKHFKGLYGTELTLVDDTVNIVVRKTDESLMDNTYVVFDTETTGFNAAGFDQMIEIGAVKIHKGEIIDRFDKLIDPKRHIPDRITELTQITDAMVSGCDDEKTVTKEFLAWTGDLPMVAHNAKFDISFIEMAMKKYDLGEFKNTVIDTLELSRALDQGYARHSLSALVKRYNVPWDEEAHHRADYDAEGTALVFDKFLQKLNAQNYEKISDLDRLIKKDEIHKFGRTFHFNAIALNKTGLKNIFKMISLANTVYLYKTPRILRSEVERLREGVLIGSGCYESEVFIEARSKEGEELSNIINFYDYVEVQPPEVYNHLIQMGDFKDEKELENHIRKIINAVKSAGKLIVATGDVHHFRREDKVYREIIVNQKVPGGGRHPLAKKDIKEIPSQHFRTTDEMLNDFAFLGKELAYEIVVTNTNKVLDMADEVEVIIDTKGIPFSPRVKSDDGKSYLDCPRVVTDLVYEKAKDWYGDPLPLNIEERIATELYGNIVFNVCLENVKEEHKDLAEEDQTNMAYSKLHEVILKGFDAVKDLLRTYFKNNWTDDEELTDDALEKKVKKELGGIIGGGFDPIYLIAQRLVKHSNDEGYLVGSRGSVGSSFVATMMGITEVNPLPAHYRCLKCKHSLFNFDDGKPLGSVYSTGFDLPDKKCPVCGEKMYKDGQDMPFATFLGFNADKVPDIDLNFSDLNQASAHAYTKVLFGPDNVYRAGTIGTVAEKTAYGFVKGYLEDKEINKRPAEIERLALGCTGVKRTTGQHPGGIVVIPDYMEVFDFTPFQFPADDPTSAWRTTHFDYHAIDECVLKLDILGHSDPTQLRMIQDITKTDITKVPLDDKDTMSIFTSTKALGVTNEQIMCKTGTLGIPEFGTNFTISLVYETKPTTFAELIKISGLSHGTDVWLGNAQELIKNNIVPFKDVIGCRDDIMVYLMYHGVEPIKAFKIMEFVRKGRASKDPETWKTHIKTMEDANIPDWFINSCGKIKYMFPKAHAAAYVISAFRIAWYKVHMPVAFYASWLTSKATDVDVEVMIRGYDAIKEKIIEIQNKGFDASNKETGQLESLRVSLEATARKIKFLPVDLYESEATTWRVKDDNSIYPPFNAIDGLGDTVAKKIVEERQKNPFISIEDLQSRAKVSQTLIDKMRLMGILEALPESSQLSLF</sequence>
<keyword evidence="3 11" id="KW-0808">Transferase</keyword>
<dbReference type="InterPro" id="IPR011708">
    <property type="entry name" value="DNA_pol3_alpha_NTPase_dom"/>
</dbReference>
<comment type="function">
    <text evidence="1 11">Required for replicative DNA synthesis. This DNA polymerase also exhibits 3' to 5' exonuclease activity.</text>
</comment>
<evidence type="ECO:0000256" key="1">
    <source>
        <dbReference type="ARBA" id="ARBA00003452"/>
    </source>
</evidence>
<keyword evidence="2 11" id="KW-0963">Cytoplasm</keyword>
<dbReference type="Pfam" id="PF02811">
    <property type="entry name" value="PHP"/>
    <property type="match status" value="1"/>
</dbReference>
<dbReference type="InterPro" id="IPR004805">
    <property type="entry name" value="DnaE2/DnaE/PolC"/>
</dbReference>
<accession>A0A9D1INX1</accession>
<dbReference type="EC" id="2.7.7.7" evidence="11"/>
<evidence type="ECO:0000256" key="4">
    <source>
        <dbReference type="ARBA" id="ARBA00022695"/>
    </source>
</evidence>
<dbReference type="GO" id="GO:0006261">
    <property type="term" value="P:DNA-templated DNA replication"/>
    <property type="evidence" value="ECO:0007669"/>
    <property type="project" value="UniProtKB-UniRule"/>
</dbReference>
<dbReference type="Pfam" id="PF14579">
    <property type="entry name" value="HHH_6"/>
    <property type="match status" value="1"/>
</dbReference>
<dbReference type="Pfam" id="PF07733">
    <property type="entry name" value="DNA_pol3_alpha"/>
    <property type="match status" value="1"/>
</dbReference>
<dbReference type="InterPro" id="IPR006054">
    <property type="entry name" value="DnaQ"/>
</dbReference>
<proteinExistence type="inferred from homology"/>
<dbReference type="Gene3D" id="1.10.150.700">
    <property type="entry name" value="PolC, middle finger domain"/>
    <property type="match status" value="1"/>
</dbReference>
<comment type="similarity">
    <text evidence="11">Belongs to the DNA polymerase type-C family. PolC subfamily.</text>
</comment>
<evidence type="ECO:0000259" key="12">
    <source>
        <dbReference type="SMART" id="SM00479"/>
    </source>
</evidence>
<dbReference type="EMBL" id="DVMT01000053">
    <property type="protein sequence ID" value="HIU40712.1"/>
    <property type="molecule type" value="Genomic_DNA"/>
</dbReference>
<keyword evidence="7 11" id="KW-0378">Hydrolase</keyword>
<dbReference type="InterPro" id="IPR006308">
    <property type="entry name" value="Pol_III_a_PolC-type_gram_pos"/>
</dbReference>
<evidence type="ECO:0000313" key="14">
    <source>
        <dbReference type="EMBL" id="HIU40712.1"/>
    </source>
</evidence>
<evidence type="ECO:0000256" key="6">
    <source>
        <dbReference type="ARBA" id="ARBA00022722"/>
    </source>
</evidence>
<dbReference type="CDD" id="cd06127">
    <property type="entry name" value="DEDDh"/>
    <property type="match status" value="1"/>
</dbReference>
<dbReference type="SUPFAM" id="SSF160975">
    <property type="entry name" value="AF1531-like"/>
    <property type="match status" value="1"/>
</dbReference>
<dbReference type="GO" id="GO:0003677">
    <property type="term" value="F:DNA binding"/>
    <property type="evidence" value="ECO:0007669"/>
    <property type="project" value="UniProtKB-UniRule"/>
</dbReference>
<dbReference type="InterPro" id="IPR040982">
    <property type="entry name" value="DNA_pol3_finger"/>
</dbReference>
<dbReference type="GO" id="GO:0008408">
    <property type="term" value="F:3'-5' exonuclease activity"/>
    <property type="evidence" value="ECO:0007669"/>
    <property type="project" value="UniProtKB-UniRule"/>
</dbReference>
<dbReference type="InterPro" id="IPR013520">
    <property type="entry name" value="Ribonucl_H"/>
</dbReference>
<evidence type="ECO:0000256" key="3">
    <source>
        <dbReference type="ARBA" id="ARBA00022679"/>
    </source>
</evidence>
<keyword evidence="6 11" id="KW-0540">Nuclease</keyword>
<comment type="subcellular location">
    <subcellularLocation>
        <location evidence="11">Cytoplasm</location>
    </subcellularLocation>
</comment>
<dbReference type="Gene3D" id="3.20.20.140">
    <property type="entry name" value="Metal-dependent hydrolases"/>
    <property type="match status" value="1"/>
</dbReference>
<keyword evidence="9 11" id="KW-0239">DNA-directed DNA polymerase</keyword>
<evidence type="ECO:0000259" key="13">
    <source>
        <dbReference type="SMART" id="SM00481"/>
    </source>
</evidence>
<dbReference type="SUPFAM" id="SSF50249">
    <property type="entry name" value="Nucleic acid-binding proteins"/>
    <property type="match status" value="1"/>
</dbReference>
<keyword evidence="8 11" id="KW-0269">Exonuclease</keyword>
<comment type="catalytic activity">
    <reaction evidence="10 11">
        <text>DNA(n) + a 2'-deoxyribonucleoside 5'-triphosphate = DNA(n+1) + diphosphate</text>
        <dbReference type="Rhea" id="RHEA:22508"/>
        <dbReference type="Rhea" id="RHEA-COMP:17339"/>
        <dbReference type="Rhea" id="RHEA-COMP:17340"/>
        <dbReference type="ChEBI" id="CHEBI:33019"/>
        <dbReference type="ChEBI" id="CHEBI:61560"/>
        <dbReference type="ChEBI" id="CHEBI:173112"/>
        <dbReference type="EC" id="2.7.7.7"/>
    </reaction>
</comment>
<dbReference type="InterPro" id="IPR036397">
    <property type="entry name" value="RNaseH_sf"/>
</dbReference>
<dbReference type="GO" id="GO:0005737">
    <property type="term" value="C:cytoplasm"/>
    <property type="evidence" value="ECO:0007669"/>
    <property type="project" value="UniProtKB-SubCell"/>
</dbReference>
<dbReference type="SMART" id="SM00479">
    <property type="entry name" value="EXOIII"/>
    <property type="match status" value="1"/>
</dbReference>
<dbReference type="NCBIfam" id="TIGR00573">
    <property type="entry name" value="dnaq"/>
    <property type="match status" value="1"/>
</dbReference>
<keyword evidence="5 11" id="KW-0235">DNA replication</keyword>